<keyword evidence="1" id="KW-0472">Membrane</keyword>
<keyword evidence="1" id="KW-1133">Transmembrane helix</keyword>
<dbReference type="AlphaFoldDB" id="A0A3D9MAW4"/>
<evidence type="ECO:0000256" key="1">
    <source>
        <dbReference type="SAM" id="Phobius"/>
    </source>
</evidence>
<reference evidence="3 4" key="1">
    <citation type="submission" date="2018-07" db="EMBL/GenBank/DDBJ databases">
        <title>Genomic Encyclopedia of Type Strains, Phase III (KMG-III): the genomes of soil and plant-associated and newly described type strains.</title>
        <authorList>
            <person name="Whitman W."/>
        </authorList>
    </citation>
    <scope>NUCLEOTIDE SEQUENCE [LARGE SCALE GENOMIC DNA]</scope>
    <source>
        <strain evidence="3 4">CECT 7948</strain>
    </source>
</reference>
<dbReference type="GO" id="GO:0016810">
    <property type="term" value="F:hydrolase activity, acting on carbon-nitrogen (but not peptide) bonds"/>
    <property type="evidence" value="ECO:0007669"/>
    <property type="project" value="InterPro"/>
</dbReference>
<keyword evidence="1" id="KW-0812">Transmembrane</keyword>
<feature type="domain" description="NodB homology" evidence="2">
    <location>
        <begin position="68"/>
        <end position="246"/>
    </location>
</feature>
<dbReference type="OrthoDB" id="9812065at2"/>
<dbReference type="Proteomes" id="UP000256919">
    <property type="component" value="Unassembled WGS sequence"/>
</dbReference>
<feature type="transmembrane region" description="Helical" evidence="1">
    <location>
        <begin position="12"/>
        <end position="42"/>
    </location>
</feature>
<dbReference type="CDD" id="cd10917">
    <property type="entry name" value="CE4_NodB_like_6s_7s"/>
    <property type="match status" value="1"/>
</dbReference>
<accession>A0A3D9MAW4</accession>
<proteinExistence type="predicted"/>
<dbReference type="Gene3D" id="3.20.20.370">
    <property type="entry name" value="Glycoside hydrolase/deacetylase"/>
    <property type="match status" value="1"/>
</dbReference>
<keyword evidence="4" id="KW-1185">Reference proteome</keyword>
<dbReference type="PANTHER" id="PTHR10587">
    <property type="entry name" value="GLYCOSYL TRANSFERASE-RELATED"/>
    <property type="match status" value="1"/>
</dbReference>
<evidence type="ECO:0000313" key="4">
    <source>
        <dbReference type="Proteomes" id="UP000256919"/>
    </source>
</evidence>
<dbReference type="PROSITE" id="PS51677">
    <property type="entry name" value="NODB"/>
    <property type="match status" value="1"/>
</dbReference>
<dbReference type="InterPro" id="IPR011330">
    <property type="entry name" value="Glyco_hydro/deAcase_b/a-brl"/>
</dbReference>
<gene>
    <name evidence="3" type="ORF">DFQ09_105184</name>
</gene>
<sequence>MLNFKNINRITLVLFIGLLIISTFVSIPVFVFILVFVGWLIFTIIGSFNITWNYHLDAYNFNKTCNKKHVAITFDDGPNAEFTPQVLDLLKAYHAKATFFCIGKHIEQQPKLVQQIITEGHTVGNHTYSHSEIFDFYGKQKVIDEIETTNALVASIINKEMILFRPPYGVTNPAITKAIKHTKHKVIGWNIRSLDTVKDNEQNILNRITKNITPGAVILLHDSQNITVRVLEQLLLFLQKNNYQSVTIDTLFNIEAYA</sequence>
<evidence type="ECO:0000259" key="2">
    <source>
        <dbReference type="PROSITE" id="PS51677"/>
    </source>
</evidence>
<dbReference type="GO" id="GO:0005975">
    <property type="term" value="P:carbohydrate metabolic process"/>
    <property type="evidence" value="ECO:0007669"/>
    <property type="project" value="InterPro"/>
</dbReference>
<dbReference type="Pfam" id="PF01522">
    <property type="entry name" value="Polysacc_deac_1"/>
    <property type="match status" value="1"/>
</dbReference>
<comment type="caution">
    <text evidence="3">The sequence shown here is derived from an EMBL/GenBank/DDBJ whole genome shotgun (WGS) entry which is preliminary data.</text>
</comment>
<dbReference type="EMBL" id="QREI01000005">
    <property type="protein sequence ID" value="REE16971.1"/>
    <property type="molecule type" value="Genomic_DNA"/>
</dbReference>
<dbReference type="SUPFAM" id="SSF88713">
    <property type="entry name" value="Glycoside hydrolase/deacetylase"/>
    <property type="match status" value="1"/>
</dbReference>
<dbReference type="InterPro" id="IPR002509">
    <property type="entry name" value="NODB_dom"/>
</dbReference>
<organism evidence="3 4">
    <name type="scientific">Winogradskyella pacifica</name>
    <dbReference type="NCBI Taxonomy" id="664642"/>
    <lineage>
        <taxon>Bacteria</taxon>
        <taxon>Pseudomonadati</taxon>
        <taxon>Bacteroidota</taxon>
        <taxon>Flavobacteriia</taxon>
        <taxon>Flavobacteriales</taxon>
        <taxon>Flavobacteriaceae</taxon>
        <taxon>Winogradskyella</taxon>
    </lineage>
</organism>
<evidence type="ECO:0000313" key="3">
    <source>
        <dbReference type="EMBL" id="REE16971.1"/>
    </source>
</evidence>
<dbReference type="InterPro" id="IPR050248">
    <property type="entry name" value="Polysacc_deacetylase_ArnD"/>
</dbReference>
<name>A0A3D9MAW4_9FLAO</name>
<dbReference type="RefSeq" id="WP_115810686.1">
    <property type="nucleotide sequence ID" value="NZ_QREI01000005.1"/>
</dbReference>
<protein>
    <submittedName>
        <fullName evidence="3">Peptidoglycan/xylan/chitin deacetylase (PgdA/CDA1 family)</fullName>
    </submittedName>
</protein>